<dbReference type="SUPFAM" id="SSF53474">
    <property type="entry name" value="alpha/beta-Hydrolases"/>
    <property type="match status" value="1"/>
</dbReference>
<name>A0A3B0YD50_9ZZZZ</name>
<dbReference type="InterPro" id="IPR051044">
    <property type="entry name" value="MAG_DAG_Lipase"/>
</dbReference>
<dbReference type="EC" id="3.1.1.5" evidence="3"/>
<keyword evidence="1" id="KW-0472">Membrane</keyword>
<accession>A0A3B0YD50</accession>
<reference evidence="3" key="1">
    <citation type="submission" date="2018-06" db="EMBL/GenBank/DDBJ databases">
        <authorList>
            <person name="Zhirakovskaya E."/>
        </authorList>
    </citation>
    <scope>NUCLEOTIDE SEQUENCE</scope>
</reference>
<dbReference type="AlphaFoldDB" id="A0A3B0YD50"/>
<keyword evidence="1" id="KW-0812">Transmembrane</keyword>
<dbReference type="Gene3D" id="3.40.50.1820">
    <property type="entry name" value="alpha/beta hydrolase"/>
    <property type="match status" value="1"/>
</dbReference>
<keyword evidence="1" id="KW-1133">Transmembrane helix</keyword>
<sequence length="315" mass="34776">MKLDPGLRRDDDCGFSLTYRHLNFIYNNMINNIVKVISVFIVLCLAACATPYRYPPGHTPATLSLQPGYAVMDDGYRLPLSVWPSAQPDSCRAVLLALHGLNDYRNAFVDVGPYLAGQGVTVYAYDQRGFGESDGAGYWHGWQRMVEDLRGMITLLHGAYPDCPLYVLGESMGGGVVLAALRDATLDVKGEILVAPAVWSRDSMPWYQRAGLWLAVHTLPGKRLTGEGLDLHPSDNIAMLRALGRDPEVIKATRVDVLYGVTNLMDVAAAVPVARLGNSLLLYGEHDEIIPREPTCQLLDRLQQTPGPRVRLYPR</sequence>
<evidence type="ECO:0000313" key="3">
    <source>
        <dbReference type="EMBL" id="VAW78778.1"/>
    </source>
</evidence>
<gene>
    <name evidence="3" type="ORF">MNBD_GAMMA14-1061</name>
</gene>
<feature type="domain" description="Serine aminopeptidase S33" evidence="2">
    <location>
        <begin position="91"/>
        <end position="314"/>
    </location>
</feature>
<dbReference type="EMBL" id="UOFM01000279">
    <property type="protein sequence ID" value="VAW78778.1"/>
    <property type="molecule type" value="Genomic_DNA"/>
</dbReference>
<dbReference type="InterPro" id="IPR022742">
    <property type="entry name" value="Hydrolase_4"/>
</dbReference>
<evidence type="ECO:0000256" key="1">
    <source>
        <dbReference type="SAM" id="Phobius"/>
    </source>
</evidence>
<feature type="non-terminal residue" evidence="3">
    <location>
        <position position="315"/>
    </location>
</feature>
<dbReference type="InterPro" id="IPR029058">
    <property type="entry name" value="AB_hydrolase_fold"/>
</dbReference>
<dbReference type="PANTHER" id="PTHR11614">
    <property type="entry name" value="PHOSPHOLIPASE-RELATED"/>
    <property type="match status" value="1"/>
</dbReference>
<dbReference type="Pfam" id="PF12146">
    <property type="entry name" value="Hydrolase_4"/>
    <property type="match status" value="1"/>
</dbReference>
<protein>
    <submittedName>
        <fullName evidence="3">Lysophospholipase</fullName>
        <ecNumber evidence="3">3.1.1.5</ecNumber>
    </submittedName>
</protein>
<dbReference type="GO" id="GO:0004622">
    <property type="term" value="F:phosphatidylcholine lysophospholipase activity"/>
    <property type="evidence" value="ECO:0007669"/>
    <property type="project" value="UniProtKB-EC"/>
</dbReference>
<keyword evidence="3" id="KW-0378">Hydrolase</keyword>
<proteinExistence type="predicted"/>
<evidence type="ECO:0000259" key="2">
    <source>
        <dbReference type="Pfam" id="PF12146"/>
    </source>
</evidence>
<organism evidence="3">
    <name type="scientific">hydrothermal vent metagenome</name>
    <dbReference type="NCBI Taxonomy" id="652676"/>
    <lineage>
        <taxon>unclassified sequences</taxon>
        <taxon>metagenomes</taxon>
        <taxon>ecological metagenomes</taxon>
    </lineage>
</organism>
<dbReference type="PRINTS" id="PR00111">
    <property type="entry name" value="ABHYDROLASE"/>
</dbReference>
<feature type="transmembrane region" description="Helical" evidence="1">
    <location>
        <begin position="33"/>
        <end position="54"/>
    </location>
</feature>
<dbReference type="InterPro" id="IPR000073">
    <property type="entry name" value="AB_hydrolase_1"/>
</dbReference>